<accession>A0AAX6G8M7</accession>
<keyword evidence="1" id="KW-0539">Nucleus</keyword>
<gene>
    <name evidence="5" type="ORF">M6B38_378475</name>
</gene>
<dbReference type="SUPFAM" id="SSF46774">
    <property type="entry name" value="ARID-like"/>
    <property type="match status" value="1"/>
</dbReference>
<evidence type="ECO:0000313" key="6">
    <source>
        <dbReference type="Proteomes" id="UP001140949"/>
    </source>
</evidence>
<feature type="domain" description="ARID" evidence="3">
    <location>
        <begin position="40"/>
        <end position="133"/>
    </location>
</feature>
<name>A0AAX6G8M7_IRIPA</name>
<dbReference type="AlphaFoldDB" id="A0AAX6G8M7"/>
<dbReference type="SMART" id="SM01014">
    <property type="entry name" value="ARID"/>
    <property type="match status" value="1"/>
</dbReference>
<dbReference type="PROSITE" id="PS51156">
    <property type="entry name" value="ELM2"/>
    <property type="match status" value="1"/>
</dbReference>
<reference evidence="5" key="2">
    <citation type="submission" date="2023-04" db="EMBL/GenBank/DDBJ databases">
        <authorList>
            <person name="Bruccoleri R.E."/>
            <person name="Oakeley E.J."/>
            <person name="Faust A.-M."/>
            <person name="Dessus-Babus S."/>
            <person name="Altorfer M."/>
            <person name="Burckhardt D."/>
            <person name="Oertli M."/>
            <person name="Naumann U."/>
            <person name="Petersen F."/>
            <person name="Wong J."/>
        </authorList>
    </citation>
    <scope>NUCLEOTIDE SEQUENCE</scope>
    <source>
        <strain evidence="5">GSM-AAB239-AS_SAM_17_03QT</strain>
        <tissue evidence="5">Leaf</tissue>
    </source>
</reference>
<dbReference type="PANTHER" id="PTHR46872:SF10">
    <property type="entry name" value="MYB-LIKE DOMAIN-CONTAINING PROTEIN"/>
    <property type="match status" value="1"/>
</dbReference>
<reference evidence="5" key="1">
    <citation type="journal article" date="2023" name="GigaByte">
        <title>Genome assembly of the bearded iris, Iris pallida Lam.</title>
        <authorList>
            <person name="Bruccoleri R.E."/>
            <person name="Oakeley E.J."/>
            <person name="Faust A.M.E."/>
            <person name="Altorfer M."/>
            <person name="Dessus-Babus S."/>
            <person name="Burckhardt D."/>
            <person name="Oertli M."/>
            <person name="Naumann U."/>
            <person name="Petersen F."/>
            <person name="Wong J."/>
        </authorList>
    </citation>
    <scope>NUCLEOTIDE SEQUENCE</scope>
    <source>
        <strain evidence="5">GSM-AAB239-AS_SAM_17_03QT</strain>
    </source>
</reference>
<evidence type="ECO:0000256" key="2">
    <source>
        <dbReference type="SAM" id="MobiDB-lite"/>
    </source>
</evidence>
<evidence type="ECO:0000313" key="5">
    <source>
        <dbReference type="EMBL" id="KAJ6825086.1"/>
    </source>
</evidence>
<dbReference type="InterPro" id="IPR000949">
    <property type="entry name" value="ELM2_dom"/>
</dbReference>
<dbReference type="GO" id="GO:0003677">
    <property type="term" value="F:DNA binding"/>
    <property type="evidence" value="ECO:0007669"/>
    <property type="project" value="InterPro"/>
</dbReference>
<feature type="region of interest" description="Disordered" evidence="2">
    <location>
        <begin position="288"/>
        <end position="329"/>
    </location>
</feature>
<dbReference type="SMART" id="SM01189">
    <property type="entry name" value="ELM2"/>
    <property type="match status" value="1"/>
</dbReference>
<dbReference type="Proteomes" id="UP001140949">
    <property type="component" value="Unassembled WGS sequence"/>
</dbReference>
<dbReference type="PROSITE" id="PS51011">
    <property type="entry name" value="ARID"/>
    <property type="match status" value="1"/>
</dbReference>
<comment type="caution">
    <text evidence="5">The sequence shown here is derived from an EMBL/GenBank/DDBJ whole genome shotgun (WGS) entry which is preliminary data.</text>
</comment>
<feature type="domain" description="ELM2" evidence="4">
    <location>
        <begin position="340"/>
        <end position="389"/>
    </location>
</feature>
<protein>
    <submittedName>
        <fullName evidence="5">AT-rich interactive domain-containing protein 2</fullName>
    </submittedName>
</protein>
<dbReference type="Gene3D" id="1.10.150.60">
    <property type="entry name" value="ARID DNA-binding domain"/>
    <property type="match status" value="1"/>
</dbReference>
<dbReference type="SMART" id="SM00501">
    <property type="entry name" value="BRIGHT"/>
    <property type="match status" value="1"/>
</dbReference>
<sequence length="558" mass="62486">MEETSLSAKDSLFSVPSMLRKLQTLGFCSGLDGPDGGSDKDPEPLFNRVLVCFLKETSRDQEIRPVPALLGNGRIVDLFKLYREVHENGGWESVTKSSSWMSVSESIGCDRSTGSAVKLVYYKYFDELDRRLGNVLCGNGARGSVADVSGCRRERTVSNHVGNGNGDDVVMLDSVAVGIRFSLLKRKRDPSAEMLSWLLSVAKGPCDPSVGKLTLDGEEDKKLVGVVFSQVLMVRKAMFLKKIRRKDDSSPLLEGRKRLHPLLHEDSDGLGKTILRCSPRLSSLGEYFRAGSSPETTNICQDRQDQNSEYEGEDAKHDKKRQRNSSPAQLVLTGLPSRAKRVHVGQSYQAMLPIWNPTASASSTESDDSKWLGTRIWPPEKKENRYLIERVPVGRGRQTECGCECPGSVQCVRFHVGEKRQRLKHELGSAFSSWRFDSMGEEVALSWTDEEERKFKALVRLNPPSLGKNYWDQLYLTFPYMGRKSIVSYYFNVFLLRCRSCQNRMAAGDIDSDDEEKELSFSSNGFGPDDALKVRERKGLHSSPNVPFVDLDDFTGTS</sequence>
<organism evidence="5 6">
    <name type="scientific">Iris pallida</name>
    <name type="common">Sweet iris</name>
    <dbReference type="NCBI Taxonomy" id="29817"/>
    <lineage>
        <taxon>Eukaryota</taxon>
        <taxon>Viridiplantae</taxon>
        <taxon>Streptophyta</taxon>
        <taxon>Embryophyta</taxon>
        <taxon>Tracheophyta</taxon>
        <taxon>Spermatophyta</taxon>
        <taxon>Magnoliopsida</taxon>
        <taxon>Liliopsida</taxon>
        <taxon>Asparagales</taxon>
        <taxon>Iridaceae</taxon>
        <taxon>Iridoideae</taxon>
        <taxon>Irideae</taxon>
        <taxon>Iris</taxon>
    </lineage>
</organism>
<dbReference type="Pfam" id="PF01388">
    <property type="entry name" value="ARID"/>
    <property type="match status" value="1"/>
</dbReference>
<feature type="region of interest" description="Disordered" evidence="2">
    <location>
        <begin position="537"/>
        <end position="558"/>
    </location>
</feature>
<evidence type="ECO:0000256" key="1">
    <source>
        <dbReference type="ARBA" id="ARBA00023242"/>
    </source>
</evidence>
<dbReference type="EMBL" id="JANAVB010021796">
    <property type="protein sequence ID" value="KAJ6825086.1"/>
    <property type="molecule type" value="Genomic_DNA"/>
</dbReference>
<dbReference type="PANTHER" id="PTHR46872">
    <property type="entry name" value="DNA BINDING PROTEIN"/>
    <property type="match status" value="1"/>
</dbReference>
<evidence type="ECO:0000259" key="3">
    <source>
        <dbReference type="PROSITE" id="PS51011"/>
    </source>
</evidence>
<dbReference type="InterPro" id="IPR001606">
    <property type="entry name" value="ARID_dom"/>
</dbReference>
<proteinExistence type="predicted"/>
<keyword evidence="6" id="KW-1185">Reference proteome</keyword>
<evidence type="ECO:0000259" key="4">
    <source>
        <dbReference type="PROSITE" id="PS51156"/>
    </source>
</evidence>
<dbReference type="CDD" id="cd16100">
    <property type="entry name" value="ARID"/>
    <property type="match status" value="1"/>
</dbReference>
<dbReference type="InterPro" id="IPR036431">
    <property type="entry name" value="ARID_dom_sf"/>
</dbReference>